<dbReference type="GO" id="GO:0030170">
    <property type="term" value="F:pyridoxal phosphate binding"/>
    <property type="evidence" value="ECO:0007669"/>
    <property type="project" value="InterPro"/>
</dbReference>
<dbReference type="InterPro" id="IPR015424">
    <property type="entry name" value="PyrdxlP-dep_Trfase"/>
</dbReference>
<keyword evidence="3" id="KW-0805">Transcription regulation</keyword>
<evidence type="ECO:0000256" key="2">
    <source>
        <dbReference type="ARBA" id="ARBA00022898"/>
    </source>
</evidence>
<dbReference type="AlphaFoldDB" id="A0A5S9PYW2"/>
<feature type="domain" description="HTH gntR-type" evidence="6">
    <location>
        <begin position="8"/>
        <end position="76"/>
    </location>
</feature>
<dbReference type="EMBL" id="CACSII010000016">
    <property type="protein sequence ID" value="CAA0110336.1"/>
    <property type="molecule type" value="Genomic_DNA"/>
</dbReference>
<evidence type="ECO:0000256" key="3">
    <source>
        <dbReference type="ARBA" id="ARBA00023015"/>
    </source>
</evidence>
<gene>
    <name evidence="7" type="primary">norG</name>
    <name evidence="7" type="ORF">DPBNPPHM_01371</name>
</gene>
<dbReference type="PROSITE" id="PS50949">
    <property type="entry name" value="HTH_GNTR"/>
    <property type="match status" value="1"/>
</dbReference>
<dbReference type="InterPro" id="IPR015422">
    <property type="entry name" value="PyrdxlP-dep_Trfase_small"/>
</dbReference>
<dbReference type="Pfam" id="PF00392">
    <property type="entry name" value="GntR"/>
    <property type="match status" value="1"/>
</dbReference>
<dbReference type="SUPFAM" id="SSF53383">
    <property type="entry name" value="PLP-dependent transferases"/>
    <property type="match status" value="1"/>
</dbReference>
<dbReference type="GO" id="GO:0003700">
    <property type="term" value="F:DNA-binding transcription factor activity"/>
    <property type="evidence" value="ECO:0007669"/>
    <property type="project" value="InterPro"/>
</dbReference>
<evidence type="ECO:0000313" key="8">
    <source>
        <dbReference type="Proteomes" id="UP000434580"/>
    </source>
</evidence>
<accession>A0A5S9PYW2</accession>
<evidence type="ECO:0000259" key="6">
    <source>
        <dbReference type="PROSITE" id="PS50949"/>
    </source>
</evidence>
<evidence type="ECO:0000256" key="4">
    <source>
        <dbReference type="ARBA" id="ARBA00023125"/>
    </source>
</evidence>
<protein>
    <submittedName>
        <fullName evidence="7">HTH-type transcriptional regulator NorG</fullName>
    </submittedName>
</protein>
<dbReference type="OrthoDB" id="9804020at2"/>
<dbReference type="Proteomes" id="UP000434580">
    <property type="component" value="Unassembled WGS sequence"/>
</dbReference>
<name>A0A5S9PYW2_9GAMM</name>
<dbReference type="PANTHER" id="PTHR46577:SF2">
    <property type="entry name" value="TRANSCRIPTIONAL REGULATORY PROTEIN"/>
    <property type="match status" value="1"/>
</dbReference>
<dbReference type="GO" id="GO:0003677">
    <property type="term" value="F:DNA binding"/>
    <property type="evidence" value="ECO:0007669"/>
    <property type="project" value="UniProtKB-KW"/>
</dbReference>
<evidence type="ECO:0000256" key="5">
    <source>
        <dbReference type="ARBA" id="ARBA00023163"/>
    </source>
</evidence>
<dbReference type="InterPro" id="IPR000524">
    <property type="entry name" value="Tscrpt_reg_HTH_GntR"/>
</dbReference>
<evidence type="ECO:0000313" key="7">
    <source>
        <dbReference type="EMBL" id="CAA0110336.1"/>
    </source>
</evidence>
<dbReference type="CDD" id="cd00609">
    <property type="entry name" value="AAT_like"/>
    <property type="match status" value="1"/>
</dbReference>
<comment type="similarity">
    <text evidence="1">In the C-terminal section; belongs to the class-I pyridoxal-phosphate-dependent aminotransferase family.</text>
</comment>
<dbReference type="InterPro" id="IPR015421">
    <property type="entry name" value="PyrdxlP-dep_Trfase_major"/>
</dbReference>
<dbReference type="Gene3D" id="3.90.1150.10">
    <property type="entry name" value="Aspartate Aminotransferase, domain 1"/>
    <property type="match status" value="1"/>
</dbReference>
<keyword evidence="2" id="KW-0663">Pyridoxal phosphate</keyword>
<dbReference type="SMART" id="SM00345">
    <property type="entry name" value="HTH_GNTR"/>
    <property type="match status" value="1"/>
</dbReference>
<dbReference type="InterPro" id="IPR004839">
    <property type="entry name" value="Aminotransferase_I/II_large"/>
</dbReference>
<keyword evidence="4" id="KW-0238">DNA-binding</keyword>
<evidence type="ECO:0000256" key="1">
    <source>
        <dbReference type="ARBA" id="ARBA00005384"/>
    </source>
</evidence>
<dbReference type="InterPro" id="IPR051446">
    <property type="entry name" value="HTH_trans_reg/aminotransferase"/>
</dbReference>
<reference evidence="7 8" key="1">
    <citation type="submission" date="2019-11" db="EMBL/GenBank/DDBJ databases">
        <authorList>
            <person name="Holert J."/>
        </authorList>
    </citation>
    <scope>NUCLEOTIDE SEQUENCE [LARGE SCALE GENOMIC DNA]</scope>
    <source>
        <strain evidence="7">BC5_2</strain>
    </source>
</reference>
<sequence>MLQRNTDDPLYIQLAEQIIDDIQSGIYAVDVKVPSVRLLAKRNGVSISTVTQAYARLEDQGWISARPQSGFYVRSNRVVESSKMPALALQDTPRSVTKAEFINQMLAQLNSNARMNFGTAVADPSWMPQRAMQTHIQKVSRFQTTAVLDYLFAPGLEALRAHIVVRMRDANVTCHADDITITHGCSEALSLCLGAVTSPGDLIAVESPCYYGFLQIANMLGLKVIEIPTDPQQGLSIDALTLALEQWPIKAILTITRYSNPLGCCMPLQQQKRLVRLAKQHNVPIVEDDIYGEIGIPVARDSGPNNTVLKSHDTDGMVLYCSSFSKTMAAGLRVGWCLPGKWYKNVLERQTFTSFSAASLSQHAVLSYLQNGHYDKHLRQFRNRSVVSLQRFIDAIRAYFPPQTCVTEPQGGFILWVALPVGVSAMDLHYAALEHSIAVVPGDIFSNSDHFSNYLRINTAIPWTPDVDAAIKCLASLVKEQMQ</sequence>
<dbReference type="Pfam" id="PF00155">
    <property type="entry name" value="Aminotran_1_2"/>
    <property type="match status" value="1"/>
</dbReference>
<proteinExistence type="inferred from homology"/>
<dbReference type="SUPFAM" id="SSF46785">
    <property type="entry name" value="Winged helix' DNA-binding domain"/>
    <property type="match status" value="1"/>
</dbReference>
<dbReference type="CDD" id="cd07377">
    <property type="entry name" value="WHTH_GntR"/>
    <property type="match status" value="1"/>
</dbReference>
<dbReference type="InterPro" id="IPR036390">
    <property type="entry name" value="WH_DNA-bd_sf"/>
</dbReference>
<organism evidence="7 8">
    <name type="scientific">BD1-7 clade bacterium</name>
    <dbReference type="NCBI Taxonomy" id="2029982"/>
    <lineage>
        <taxon>Bacteria</taxon>
        <taxon>Pseudomonadati</taxon>
        <taxon>Pseudomonadota</taxon>
        <taxon>Gammaproteobacteria</taxon>
        <taxon>Cellvibrionales</taxon>
        <taxon>Spongiibacteraceae</taxon>
        <taxon>BD1-7 clade</taxon>
    </lineage>
</organism>
<dbReference type="PANTHER" id="PTHR46577">
    <property type="entry name" value="HTH-TYPE TRANSCRIPTIONAL REGULATORY PROTEIN GABR"/>
    <property type="match status" value="1"/>
</dbReference>
<keyword evidence="5" id="KW-0804">Transcription</keyword>
<dbReference type="InterPro" id="IPR036388">
    <property type="entry name" value="WH-like_DNA-bd_sf"/>
</dbReference>
<dbReference type="Gene3D" id="3.40.640.10">
    <property type="entry name" value="Type I PLP-dependent aspartate aminotransferase-like (Major domain)"/>
    <property type="match status" value="1"/>
</dbReference>
<dbReference type="Gene3D" id="1.10.10.10">
    <property type="entry name" value="Winged helix-like DNA-binding domain superfamily/Winged helix DNA-binding domain"/>
    <property type="match status" value="1"/>
</dbReference>